<protein>
    <submittedName>
        <fullName evidence="1">Uncharacterized protein</fullName>
    </submittedName>
</protein>
<evidence type="ECO:0000313" key="2">
    <source>
        <dbReference type="Proteomes" id="UP000095468"/>
    </source>
</evidence>
<dbReference type="RefSeq" id="WP_055286664.1">
    <property type="nucleotide sequence ID" value="NZ_CAXYLI010000001.1"/>
</dbReference>
<reference evidence="1 2" key="1">
    <citation type="submission" date="2015-09" db="EMBL/GenBank/DDBJ databases">
        <authorList>
            <consortium name="Pathogen Informatics"/>
        </authorList>
    </citation>
    <scope>NUCLEOTIDE SEQUENCE [LARGE SCALE GENOMIC DNA]</scope>
    <source>
        <strain evidence="1 2">2789STDY5608823</strain>
    </source>
</reference>
<evidence type="ECO:0000313" key="1">
    <source>
        <dbReference type="EMBL" id="CUO23355.1"/>
    </source>
</evidence>
<dbReference type="AlphaFoldDB" id="A0A174DGT9"/>
<accession>A0A174DGT9</accession>
<dbReference type="Proteomes" id="UP000095468">
    <property type="component" value="Unassembled WGS sequence"/>
</dbReference>
<proteinExistence type="predicted"/>
<organism evidence="1 2">
    <name type="scientific">Collinsella aerofaciens</name>
    <dbReference type="NCBI Taxonomy" id="74426"/>
    <lineage>
        <taxon>Bacteria</taxon>
        <taxon>Bacillati</taxon>
        <taxon>Actinomycetota</taxon>
        <taxon>Coriobacteriia</taxon>
        <taxon>Coriobacteriales</taxon>
        <taxon>Coriobacteriaceae</taxon>
        <taxon>Collinsella</taxon>
    </lineage>
</organism>
<dbReference type="EMBL" id="CYYP01000010">
    <property type="protein sequence ID" value="CUO23355.1"/>
    <property type="molecule type" value="Genomic_DNA"/>
</dbReference>
<gene>
    <name evidence="1" type="ORF">ERS852381_01250</name>
</gene>
<sequence>MSFTRKTLKILALIYFVLGIASLVTAGVGIATGGLDSTYGSYATLAAVVLIAKGLVDLAAGVAGIKGANKPSQVDGAFKLGIVAAVATLAQAVLTLPAFGGDAINFGAFVIVVYDLFFVQQAHAVKAENKDRL</sequence>
<name>A0A174DGT9_9ACTN</name>